<comment type="subcellular location">
    <subcellularLocation>
        <location evidence="1">Membrane</location>
        <topology evidence="1">Single-pass membrane protein</topology>
    </subcellularLocation>
</comment>
<evidence type="ECO:0000256" key="6">
    <source>
        <dbReference type="ARBA" id="ARBA00023136"/>
    </source>
</evidence>
<dbReference type="EMBL" id="JAUESC010000004">
    <property type="protein sequence ID" value="KAK0597619.1"/>
    <property type="molecule type" value="Genomic_DNA"/>
</dbReference>
<dbReference type="EC" id="2.7.11.1" evidence="2"/>
<dbReference type="PANTHER" id="PTHR33138:SF11">
    <property type="entry name" value="KINASE-LIKE PROTEIN"/>
    <property type="match status" value="1"/>
</dbReference>
<protein>
    <recommendedName>
        <fullName evidence="2">non-specific serine/threonine protein kinase</fullName>
        <ecNumber evidence="2">2.7.11.1</ecNumber>
    </recommendedName>
</protein>
<comment type="catalytic activity">
    <reaction evidence="8">
        <text>L-threonyl-[protein] + ATP = O-phospho-L-threonyl-[protein] + ADP + H(+)</text>
        <dbReference type="Rhea" id="RHEA:46608"/>
        <dbReference type="Rhea" id="RHEA-COMP:11060"/>
        <dbReference type="Rhea" id="RHEA-COMP:11605"/>
        <dbReference type="ChEBI" id="CHEBI:15378"/>
        <dbReference type="ChEBI" id="CHEBI:30013"/>
        <dbReference type="ChEBI" id="CHEBI:30616"/>
        <dbReference type="ChEBI" id="CHEBI:61977"/>
        <dbReference type="ChEBI" id="CHEBI:456216"/>
        <dbReference type="EC" id="2.7.11.1"/>
    </reaction>
</comment>
<dbReference type="Proteomes" id="UP001168877">
    <property type="component" value="Unassembled WGS sequence"/>
</dbReference>
<evidence type="ECO:0000256" key="7">
    <source>
        <dbReference type="ARBA" id="ARBA00023180"/>
    </source>
</evidence>
<comment type="catalytic activity">
    <reaction evidence="9">
        <text>L-seryl-[protein] + ATP = O-phospho-L-seryl-[protein] + ADP + H(+)</text>
        <dbReference type="Rhea" id="RHEA:17989"/>
        <dbReference type="Rhea" id="RHEA-COMP:9863"/>
        <dbReference type="Rhea" id="RHEA-COMP:11604"/>
        <dbReference type="ChEBI" id="CHEBI:15378"/>
        <dbReference type="ChEBI" id="CHEBI:29999"/>
        <dbReference type="ChEBI" id="CHEBI:30616"/>
        <dbReference type="ChEBI" id="CHEBI:83421"/>
        <dbReference type="ChEBI" id="CHEBI:456216"/>
        <dbReference type="EC" id="2.7.11.1"/>
    </reaction>
</comment>
<dbReference type="InterPro" id="IPR025287">
    <property type="entry name" value="WAK_GUB"/>
</dbReference>
<evidence type="ECO:0000256" key="3">
    <source>
        <dbReference type="ARBA" id="ARBA00022692"/>
    </source>
</evidence>
<evidence type="ECO:0000313" key="14">
    <source>
        <dbReference type="Proteomes" id="UP001168877"/>
    </source>
</evidence>
<evidence type="ECO:0000256" key="5">
    <source>
        <dbReference type="ARBA" id="ARBA00022989"/>
    </source>
</evidence>
<feature type="domain" description="Wall-associated receptor kinase C-terminal" evidence="12">
    <location>
        <begin position="178"/>
        <end position="255"/>
    </location>
</feature>
<dbReference type="Pfam" id="PF13947">
    <property type="entry name" value="GUB_WAK_bind"/>
    <property type="match status" value="1"/>
</dbReference>
<sequence>MNSHLFSSSPFLSLVCFLLVVFAKIQSSSSNPYSTYESGSIQFQCGNITAGYPFWGESPQGLPRWEGCGHPEFKLNCEHNGDVAIMMIKEVKYRVLDIKSINKTQRIARMDYLEPEGICPPAFPNTTINSELFDYSDGYQNVTFLYDCPSNNNLALPLPYKPCSSSEGVQHKNLFIQEGDHGPGNCATSVFFPVPKNSLNWKAINDDHLLLRQVLDQGFELKWKLRSISCKNCNNSKGSCGWDLVNKETICFCPNQPSSIVLF</sequence>
<evidence type="ECO:0000313" key="13">
    <source>
        <dbReference type="EMBL" id="KAK0597619.1"/>
    </source>
</evidence>
<dbReference type="GO" id="GO:0016020">
    <property type="term" value="C:membrane"/>
    <property type="evidence" value="ECO:0007669"/>
    <property type="project" value="UniProtKB-SubCell"/>
</dbReference>
<evidence type="ECO:0000259" key="12">
    <source>
        <dbReference type="Pfam" id="PF14380"/>
    </source>
</evidence>
<keyword evidence="4 10" id="KW-0732">Signal</keyword>
<accession>A0AA39ST70</accession>
<organism evidence="13 14">
    <name type="scientific">Acer saccharum</name>
    <name type="common">Sugar maple</name>
    <dbReference type="NCBI Taxonomy" id="4024"/>
    <lineage>
        <taxon>Eukaryota</taxon>
        <taxon>Viridiplantae</taxon>
        <taxon>Streptophyta</taxon>
        <taxon>Embryophyta</taxon>
        <taxon>Tracheophyta</taxon>
        <taxon>Spermatophyta</taxon>
        <taxon>Magnoliopsida</taxon>
        <taxon>eudicotyledons</taxon>
        <taxon>Gunneridae</taxon>
        <taxon>Pentapetalae</taxon>
        <taxon>rosids</taxon>
        <taxon>malvids</taxon>
        <taxon>Sapindales</taxon>
        <taxon>Sapindaceae</taxon>
        <taxon>Hippocastanoideae</taxon>
        <taxon>Acereae</taxon>
        <taxon>Acer</taxon>
    </lineage>
</organism>
<keyword evidence="5" id="KW-1133">Transmembrane helix</keyword>
<comment type="caution">
    <text evidence="13">The sequence shown here is derived from an EMBL/GenBank/DDBJ whole genome shotgun (WGS) entry which is preliminary data.</text>
</comment>
<dbReference type="GO" id="GO:0004674">
    <property type="term" value="F:protein serine/threonine kinase activity"/>
    <property type="evidence" value="ECO:0007669"/>
    <property type="project" value="UniProtKB-KW"/>
</dbReference>
<dbReference type="AlphaFoldDB" id="A0AA39ST70"/>
<evidence type="ECO:0000256" key="9">
    <source>
        <dbReference type="ARBA" id="ARBA00048679"/>
    </source>
</evidence>
<reference evidence="13" key="2">
    <citation type="submission" date="2023-06" db="EMBL/GenBank/DDBJ databases">
        <authorList>
            <person name="Swenson N.G."/>
            <person name="Wegrzyn J.L."/>
            <person name="Mcevoy S.L."/>
        </authorList>
    </citation>
    <scope>NUCLEOTIDE SEQUENCE</scope>
    <source>
        <strain evidence="13">NS2018</strain>
        <tissue evidence="13">Leaf</tissue>
    </source>
</reference>
<evidence type="ECO:0000259" key="11">
    <source>
        <dbReference type="Pfam" id="PF13947"/>
    </source>
</evidence>
<feature type="chain" id="PRO_5041319196" description="non-specific serine/threonine protein kinase" evidence="10">
    <location>
        <begin position="31"/>
        <end position="263"/>
    </location>
</feature>
<keyword evidence="7" id="KW-0325">Glycoprotein</keyword>
<name>A0AA39ST70_ACESA</name>
<evidence type="ECO:0000256" key="2">
    <source>
        <dbReference type="ARBA" id="ARBA00012513"/>
    </source>
</evidence>
<keyword evidence="6" id="KW-0472">Membrane</keyword>
<keyword evidence="3" id="KW-0812">Transmembrane</keyword>
<dbReference type="InterPro" id="IPR032872">
    <property type="entry name" value="WAK_assoc_C"/>
</dbReference>
<gene>
    <name evidence="13" type="ORF">LWI29_026957</name>
</gene>
<feature type="signal peptide" evidence="10">
    <location>
        <begin position="1"/>
        <end position="30"/>
    </location>
</feature>
<evidence type="ECO:0000256" key="1">
    <source>
        <dbReference type="ARBA" id="ARBA00004167"/>
    </source>
</evidence>
<dbReference type="GO" id="GO:0030247">
    <property type="term" value="F:polysaccharide binding"/>
    <property type="evidence" value="ECO:0007669"/>
    <property type="project" value="InterPro"/>
</dbReference>
<keyword evidence="14" id="KW-1185">Reference proteome</keyword>
<evidence type="ECO:0000256" key="8">
    <source>
        <dbReference type="ARBA" id="ARBA00047899"/>
    </source>
</evidence>
<proteinExistence type="predicted"/>
<dbReference type="PANTHER" id="PTHR33138">
    <property type="entry name" value="OS01G0690200 PROTEIN"/>
    <property type="match status" value="1"/>
</dbReference>
<evidence type="ECO:0000256" key="10">
    <source>
        <dbReference type="SAM" id="SignalP"/>
    </source>
</evidence>
<reference evidence="13" key="1">
    <citation type="journal article" date="2022" name="Plant J.">
        <title>Strategies of tolerance reflected in two North American maple genomes.</title>
        <authorList>
            <person name="McEvoy S.L."/>
            <person name="Sezen U.U."/>
            <person name="Trouern-Trend A."/>
            <person name="McMahon S.M."/>
            <person name="Schaberg P.G."/>
            <person name="Yang J."/>
            <person name="Wegrzyn J.L."/>
            <person name="Swenson N.G."/>
        </authorList>
    </citation>
    <scope>NUCLEOTIDE SEQUENCE</scope>
    <source>
        <strain evidence="13">NS2018</strain>
    </source>
</reference>
<feature type="domain" description="Wall-associated receptor kinase galacturonan-binding" evidence="11">
    <location>
        <begin position="44"/>
        <end position="109"/>
    </location>
</feature>
<evidence type="ECO:0000256" key="4">
    <source>
        <dbReference type="ARBA" id="ARBA00022729"/>
    </source>
</evidence>
<dbReference type="Pfam" id="PF14380">
    <property type="entry name" value="WAK_assoc"/>
    <property type="match status" value="1"/>
</dbReference>